<evidence type="ECO:0000256" key="5">
    <source>
        <dbReference type="ARBA" id="ARBA00022989"/>
    </source>
</evidence>
<dbReference type="GeneTree" id="ENSGT01000000215264"/>
<dbReference type="PANTHER" id="PTHR28652:SF1">
    <property type="entry name" value="TRANSMEMBRANE PROTEIN 59-LIKE"/>
    <property type="match status" value="1"/>
</dbReference>
<accession>A0A7M4FBI2</accession>
<protein>
    <recommendedName>
        <fullName evidence="11">Transmembrane protein 59 like</fullName>
    </recommendedName>
</protein>
<evidence type="ECO:0000256" key="7">
    <source>
        <dbReference type="ARBA" id="ARBA00023136"/>
    </source>
</evidence>
<evidence type="ECO:0000256" key="4">
    <source>
        <dbReference type="ARBA" id="ARBA00022729"/>
    </source>
</evidence>
<keyword evidence="6" id="KW-0333">Golgi apparatus</keyword>
<dbReference type="PANTHER" id="PTHR28652">
    <property type="entry name" value="TRANSMEMBRANE PROTEIN 59-LIKE PROTEIN"/>
    <property type="match status" value="1"/>
</dbReference>
<name>A0A7M4FBI2_CROPO</name>
<dbReference type="Ensembl" id="ENSCPRT00005026386.1">
    <property type="protein sequence ID" value="ENSCPRP00005022570.1"/>
    <property type="gene ID" value="ENSCPRG00005015746.1"/>
</dbReference>
<evidence type="ECO:0000256" key="2">
    <source>
        <dbReference type="ARBA" id="ARBA00009643"/>
    </source>
</evidence>
<keyword evidence="3" id="KW-0812">Transmembrane</keyword>
<evidence type="ECO:0000256" key="6">
    <source>
        <dbReference type="ARBA" id="ARBA00023034"/>
    </source>
</evidence>
<dbReference type="Pfam" id="PF12280">
    <property type="entry name" value="BSMAP"/>
    <property type="match status" value="1"/>
</dbReference>
<dbReference type="Proteomes" id="UP000594220">
    <property type="component" value="Unplaced"/>
</dbReference>
<keyword evidence="4" id="KW-0732">Signal</keyword>
<keyword evidence="5" id="KW-1133">Transmembrane helix</keyword>
<evidence type="ECO:0000256" key="8">
    <source>
        <dbReference type="ARBA" id="ARBA00023180"/>
    </source>
</evidence>
<evidence type="ECO:0000256" key="1">
    <source>
        <dbReference type="ARBA" id="ARBA00004614"/>
    </source>
</evidence>
<evidence type="ECO:0008006" key="11">
    <source>
        <dbReference type="Google" id="ProtNLM"/>
    </source>
</evidence>
<comment type="similarity">
    <text evidence="2">Belongs to the TMEM59 family.</text>
</comment>
<dbReference type="GO" id="GO:0000139">
    <property type="term" value="C:Golgi membrane"/>
    <property type="evidence" value="ECO:0007669"/>
    <property type="project" value="UniProtKB-SubCell"/>
</dbReference>
<reference evidence="9" key="1">
    <citation type="submission" date="2025-08" db="UniProtKB">
        <authorList>
            <consortium name="Ensembl"/>
        </authorList>
    </citation>
    <scope>IDENTIFICATION</scope>
</reference>
<organism evidence="9 10">
    <name type="scientific">Crocodylus porosus</name>
    <name type="common">Saltwater crocodile</name>
    <name type="synonym">Estuarine crocodile</name>
    <dbReference type="NCBI Taxonomy" id="8502"/>
    <lineage>
        <taxon>Eukaryota</taxon>
        <taxon>Metazoa</taxon>
        <taxon>Chordata</taxon>
        <taxon>Craniata</taxon>
        <taxon>Vertebrata</taxon>
        <taxon>Euteleostomi</taxon>
        <taxon>Archelosauria</taxon>
        <taxon>Archosauria</taxon>
        <taxon>Crocodylia</taxon>
        <taxon>Longirostres</taxon>
        <taxon>Crocodylidae</taxon>
        <taxon>Crocodylus</taxon>
    </lineage>
</organism>
<reference evidence="9" key="2">
    <citation type="submission" date="2025-09" db="UniProtKB">
        <authorList>
            <consortium name="Ensembl"/>
        </authorList>
    </citation>
    <scope>IDENTIFICATION</scope>
</reference>
<evidence type="ECO:0000256" key="3">
    <source>
        <dbReference type="ARBA" id="ARBA00022692"/>
    </source>
</evidence>
<dbReference type="InterPro" id="IPR022065">
    <property type="entry name" value="Uncharacterised_TMEM59"/>
</dbReference>
<comment type="subcellular location">
    <subcellularLocation>
        <location evidence="1">Golgi apparatus membrane</location>
        <topology evidence="1">Single-pass type I membrane protein</topology>
    </subcellularLocation>
</comment>
<dbReference type="AlphaFoldDB" id="A0A7M4FBI2"/>
<evidence type="ECO:0000313" key="10">
    <source>
        <dbReference type="Proteomes" id="UP000594220"/>
    </source>
</evidence>
<sequence>MRAPGSVWVNGQSWIQTKQTRGHPELRPVSAFPPRLHVLRSGSWARGSLENTSSSLPLSSRQDAVLNACYRGCRLFSICHFVDASAALNATRAECESACVEAYAEVEEQLGCATGCRKQLPEMESSTVPCLAALCSWHPAGPWAMAGAAQVSHAWRAAGSTRLLLWDLAECWRP</sequence>
<keyword evidence="10" id="KW-1185">Reference proteome</keyword>
<keyword evidence="7" id="KW-0472">Membrane</keyword>
<proteinExistence type="inferred from homology"/>
<keyword evidence="8" id="KW-0325">Glycoprotein</keyword>
<evidence type="ECO:0000313" key="9">
    <source>
        <dbReference type="Ensembl" id="ENSCPRP00005022570.1"/>
    </source>
</evidence>